<organism evidence="8 9">
    <name type="scientific">Niastella vici</name>
    <dbReference type="NCBI Taxonomy" id="1703345"/>
    <lineage>
        <taxon>Bacteria</taxon>
        <taxon>Pseudomonadati</taxon>
        <taxon>Bacteroidota</taxon>
        <taxon>Chitinophagia</taxon>
        <taxon>Chitinophagales</taxon>
        <taxon>Chitinophagaceae</taxon>
        <taxon>Niastella</taxon>
    </lineage>
</organism>
<dbReference type="Proteomes" id="UP000192796">
    <property type="component" value="Unassembled WGS sequence"/>
</dbReference>
<dbReference type="AlphaFoldDB" id="A0A1V9FG87"/>
<evidence type="ECO:0000259" key="6">
    <source>
        <dbReference type="Pfam" id="PF07980"/>
    </source>
</evidence>
<evidence type="ECO:0000256" key="4">
    <source>
        <dbReference type="ARBA" id="ARBA00023136"/>
    </source>
</evidence>
<dbReference type="GO" id="GO:0009279">
    <property type="term" value="C:cell outer membrane"/>
    <property type="evidence" value="ECO:0007669"/>
    <property type="project" value="UniProtKB-SubCell"/>
</dbReference>
<comment type="subcellular location">
    <subcellularLocation>
        <location evidence="1">Cell outer membrane</location>
    </subcellularLocation>
</comment>
<evidence type="ECO:0000256" key="3">
    <source>
        <dbReference type="ARBA" id="ARBA00022729"/>
    </source>
</evidence>
<dbReference type="OrthoDB" id="5694214at2"/>
<dbReference type="Gene3D" id="1.25.40.390">
    <property type="match status" value="1"/>
</dbReference>
<feature type="domain" description="SusD-like N-terminal" evidence="7">
    <location>
        <begin position="96"/>
        <end position="218"/>
    </location>
</feature>
<evidence type="ECO:0000256" key="2">
    <source>
        <dbReference type="ARBA" id="ARBA00006275"/>
    </source>
</evidence>
<dbReference type="Pfam" id="PF14322">
    <property type="entry name" value="SusD-like_3"/>
    <property type="match status" value="1"/>
</dbReference>
<keyword evidence="4" id="KW-0472">Membrane</keyword>
<dbReference type="EMBL" id="LVYD01000124">
    <property type="protein sequence ID" value="OQP57281.1"/>
    <property type="molecule type" value="Genomic_DNA"/>
</dbReference>
<gene>
    <name evidence="8" type="ORF">A3860_12060</name>
</gene>
<dbReference type="SUPFAM" id="SSF48452">
    <property type="entry name" value="TPR-like"/>
    <property type="match status" value="1"/>
</dbReference>
<dbReference type="Pfam" id="PF07980">
    <property type="entry name" value="SusD_RagB"/>
    <property type="match status" value="1"/>
</dbReference>
<evidence type="ECO:0008006" key="10">
    <source>
        <dbReference type="Google" id="ProtNLM"/>
    </source>
</evidence>
<proteinExistence type="inferred from homology"/>
<evidence type="ECO:0000259" key="7">
    <source>
        <dbReference type="Pfam" id="PF14322"/>
    </source>
</evidence>
<keyword evidence="9" id="KW-1185">Reference proteome</keyword>
<evidence type="ECO:0000256" key="1">
    <source>
        <dbReference type="ARBA" id="ARBA00004442"/>
    </source>
</evidence>
<reference evidence="8 9" key="1">
    <citation type="submission" date="2016-03" db="EMBL/GenBank/DDBJ databases">
        <title>Niastella vici sp. nov., isolated from farmland soil.</title>
        <authorList>
            <person name="Chen L."/>
            <person name="Wang D."/>
            <person name="Yang S."/>
            <person name="Wang G."/>
        </authorList>
    </citation>
    <scope>NUCLEOTIDE SEQUENCE [LARGE SCALE GENOMIC DNA]</scope>
    <source>
        <strain evidence="8 9">DJ57</strain>
    </source>
</reference>
<keyword evidence="5" id="KW-0998">Cell outer membrane</keyword>
<comment type="caution">
    <text evidence="8">The sequence shown here is derived from an EMBL/GenBank/DDBJ whole genome shotgun (WGS) entry which is preliminary data.</text>
</comment>
<evidence type="ECO:0000313" key="9">
    <source>
        <dbReference type="Proteomes" id="UP000192796"/>
    </source>
</evidence>
<dbReference type="RefSeq" id="WP_081156247.1">
    <property type="nucleotide sequence ID" value="NZ_LVYD01000124.1"/>
</dbReference>
<comment type="similarity">
    <text evidence="2">Belongs to the SusD family.</text>
</comment>
<dbReference type="STRING" id="1703345.A3860_12060"/>
<accession>A0A1V9FG87</accession>
<evidence type="ECO:0000313" key="8">
    <source>
        <dbReference type="EMBL" id="OQP57281.1"/>
    </source>
</evidence>
<evidence type="ECO:0000256" key="5">
    <source>
        <dbReference type="ARBA" id="ARBA00023237"/>
    </source>
</evidence>
<keyword evidence="3" id="KW-0732">Signal</keyword>
<feature type="domain" description="RagB/SusD" evidence="6">
    <location>
        <begin position="319"/>
        <end position="519"/>
    </location>
</feature>
<name>A0A1V9FG87_9BACT</name>
<sequence length="519" mass="58555">MKKYFLFTIITLPVFFSACKKDLDIDNPNTPTIGNFWKTGADAQTGINAIYSTFHRVGFCRNQFFITIVRSDEGFSTSPNSILINNFDVFNVTNYNLWETTTVWYDLYMGINRANQVLDNVPKITMDNTLKAQYLGEAKFLRGFFYYYLATLWGNVPVLLKTSAPTDYPSTTQQADVYAQAEKDFADAAAVLPETYNGSNAGRATKGAAYGMLGKCYMQMHDYAQAQQAFDWLINGNGKNIYSLVSNYRSNFLEASENNTESVFEIQNAVNPTDNHDDDTQGNSDNLNYGTSIPPFFAPRPIGFTDGQARRWCVWEFLAENTTSGGRDPRVDATFLYDSTDVRGPNFSMIYGQSFASRNYSNVSGDPIAVATTHTVYFRKFLDDGVINYEYFHSGNNYRYLRYADILLQYAEALNAQGQTTQAYQYVDKVRARAGLPALASVKPGLSQAQFLAQLKHERVTELCGEGHRWEDLVRWGDLSTTLAARDAGFTNYQTKYALLPVPQYDIDVNPNLKQNPGW</sequence>
<dbReference type="InterPro" id="IPR033985">
    <property type="entry name" value="SusD-like_N"/>
</dbReference>
<dbReference type="InterPro" id="IPR012944">
    <property type="entry name" value="SusD_RagB_dom"/>
</dbReference>
<dbReference type="CDD" id="cd08977">
    <property type="entry name" value="SusD"/>
    <property type="match status" value="1"/>
</dbReference>
<dbReference type="InterPro" id="IPR011990">
    <property type="entry name" value="TPR-like_helical_dom_sf"/>
</dbReference>
<protein>
    <recommendedName>
        <fullName evidence="10">Carbohydrate-binding protein SusD</fullName>
    </recommendedName>
</protein>
<dbReference type="PROSITE" id="PS51257">
    <property type="entry name" value="PROKAR_LIPOPROTEIN"/>
    <property type="match status" value="1"/>
</dbReference>